<evidence type="ECO:0000313" key="1">
    <source>
        <dbReference type="EMBL" id="SEA09184.1"/>
    </source>
</evidence>
<dbReference type="Proteomes" id="UP000198820">
    <property type="component" value="Unassembled WGS sequence"/>
</dbReference>
<dbReference type="GO" id="GO:0032259">
    <property type="term" value="P:methylation"/>
    <property type="evidence" value="ECO:0007669"/>
    <property type="project" value="UniProtKB-KW"/>
</dbReference>
<keyword evidence="1" id="KW-0489">Methyltransferase</keyword>
<keyword evidence="1" id="KW-0808">Transferase</keyword>
<dbReference type="EMBL" id="FNQF01000003">
    <property type="protein sequence ID" value="SEA09184.1"/>
    <property type="molecule type" value="Genomic_DNA"/>
</dbReference>
<dbReference type="SUPFAM" id="SSF53335">
    <property type="entry name" value="S-adenosyl-L-methionine-dependent methyltransferases"/>
    <property type="match status" value="1"/>
</dbReference>
<dbReference type="InterPro" id="IPR029063">
    <property type="entry name" value="SAM-dependent_MTases_sf"/>
</dbReference>
<dbReference type="Pfam" id="PF13489">
    <property type="entry name" value="Methyltransf_23"/>
    <property type="match status" value="1"/>
</dbReference>
<dbReference type="AlphaFoldDB" id="A0A1H3YDV0"/>
<reference evidence="1 2" key="1">
    <citation type="submission" date="2016-10" db="EMBL/GenBank/DDBJ databases">
        <authorList>
            <person name="de Groot N.N."/>
        </authorList>
    </citation>
    <scope>NUCLEOTIDE SEQUENCE [LARGE SCALE GENOMIC DNA]</scope>
    <source>
        <strain evidence="1 2">DSM 23581</strain>
    </source>
</reference>
<dbReference type="GO" id="GO:0008168">
    <property type="term" value="F:methyltransferase activity"/>
    <property type="evidence" value="ECO:0007669"/>
    <property type="project" value="UniProtKB-KW"/>
</dbReference>
<sequence length="224" mass="26725">MSVSDDILSLTLACPLCNSQASFFTTSKHMQIYFRCEHCASVFMRPDDYVNSNDEQKRYETHNNDVTDLRYQRFVSPITKAIEKEFSEHHQGLDYGCGTGPVATYVLKQKGYTDIKLYDPFFHNKPEVLENQYDFIICCEVMEHFYNPKAEFEKLRQMLKPKGQLLCKTSLFLEKNNQKDFENWHYKDDETHVFFYSEKSLEYIKNEKNFKLVEYDQKLIRFIL</sequence>
<dbReference type="RefSeq" id="WP_093240440.1">
    <property type="nucleotide sequence ID" value="NZ_FNQF01000003.1"/>
</dbReference>
<protein>
    <submittedName>
        <fullName evidence="1">Methyltransferase domain-containing protein</fullName>
    </submittedName>
</protein>
<evidence type="ECO:0000313" key="2">
    <source>
        <dbReference type="Proteomes" id="UP000198820"/>
    </source>
</evidence>
<accession>A0A1H3YDV0</accession>
<dbReference type="STRING" id="908615.SAMN05421540_103100"/>
<name>A0A1H3YDV0_9FLAO</name>
<dbReference type="CDD" id="cd02440">
    <property type="entry name" value="AdoMet_MTases"/>
    <property type="match status" value="1"/>
</dbReference>
<organism evidence="1 2">
    <name type="scientific">Psychroflexus halocasei</name>
    <dbReference type="NCBI Taxonomy" id="908615"/>
    <lineage>
        <taxon>Bacteria</taxon>
        <taxon>Pseudomonadati</taxon>
        <taxon>Bacteroidota</taxon>
        <taxon>Flavobacteriia</taxon>
        <taxon>Flavobacteriales</taxon>
        <taxon>Flavobacteriaceae</taxon>
        <taxon>Psychroflexus</taxon>
    </lineage>
</organism>
<proteinExistence type="predicted"/>
<dbReference type="Gene3D" id="3.40.50.150">
    <property type="entry name" value="Vaccinia Virus protein VP39"/>
    <property type="match status" value="2"/>
</dbReference>
<gene>
    <name evidence="1" type="ORF">SAMN05421540_103100</name>
</gene>
<keyword evidence="2" id="KW-1185">Reference proteome</keyword>